<feature type="domain" description="Helicase C-terminal" evidence="20">
    <location>
        <begin position="294"/>
        <end position="445"/>
    </location>
</feature>
<dbReference type="InterPro" id="IPR004589">
    <property type="entry name" value="DNA_helicase_ATP-dep_RecQ"/>
</dbReference>
<evidence type="ECO:0000256" key="4">
    <source>
        <dbReference type="ARBA" id="ARBA00004123"/>
    </source>
</evidence>
<dbReference type="GO" id="GO:0000724">
    <property type="term" value="P:double-strand break repair via homologous recombination"/>
    <property type="evidence" value="ECO:0007669"/>
    <property type="project" value="TreeGrafter"/>
</dbReference>
<dbReference type="GO" id="GO:0009378">
    <property type="term" value="F:four-way junction helicase activity"/>
    <property type="evidence" value="ECO:0007669"/>
    <property type="project" value="TreeGrafter"/>
</dbReference>
<dbReference type="AlphaFoldDB" id="A0A8R2A1Z4"/>
<dbReference type="OrthoDB" id="10261556at2759"/>
<keyword evidence="11 17" id="KW-0067">ATP-binding</keyword>
<dbReference type="GO" id="GO:0003677">
    <property type="term" value="F:DNA binding"/>
    <property type="evidence" value="ECO:0007669"/>
    <property type="project" value="UniProtKB-KW"/>
</dbReference>
<comment type="subcellular location">
    <subcellularLocation>
        <location evidence="4 17">Nucleus</location>
    </subcellularLocation>
</comment>
<evidence type="ECO:0000256" key="18">
    <source>
        <dbReference type="SAM" id="Coils"/>
    </source>
</evidence>
<feature type="domain" description="Helicase ATP-binding" evidence="19">
    <location>
        <begin position="95"/>
        <end position="270"/>
    </location>
</feature>
<dbReference type="FunFam" id="3.40.50.300:FF:000596">
    <property type="entry name" value="ATP-dependent DNA helicase"/>
    <property type="match status" value="1"/>
</dbReference>
<dbReference type="Pfam" id="PF00271">
    <property type="entry name" value="Helicase_C"/>
    <property type="match status" value="1"/>
</dbReference>
<evidence type="ECO:0000256" key="9">
    <source>
        <dbReference type="ARBA" id="ARBA00022806"/>
    </source>
</evidence>
<dbReference type="Pfam" id="PF00270">
    <property type="entry name" value="DEAD"/>
    <property type="match status" value="1"/>
</dbReference>
<keyword evidence="7 17" id="KW-0547">Nucleotide-binding</keyword>
<reference evidence="22" key="1">
    <citation type="submission" date="2010-06" db="EMBL/GenBank/DDBJ databases">
        <authorList>
            <person name="Jiang H."/>
            <person name="Abraham K."/>
            <person name="Ali S."/>
            <person name="Alsbrooks S.L."/>
            <person name="Anim B.N."/>
            <person name="Anosike U.S."/>
            <person name="Attaway T."/>
            <person name="Bandaranaike D.P."/>
            <person name="Battles P.K."/>
            <person name="Bell S.N."/>
            <person name="Bell A.V."/>
            <person name="Beltran B."/>
            <person name="Bickham C."/>
            <person name="Bustamante Y."/>
            <person name="Caleb T."/>
            <person name="Canada A."/>
            <person name="Cardenas V."/>
            <person name="Carter K."/>
            <person name="Chacko J."/>
            <person name="Chandrabose M.N."/>
            <person name="Chavez D."/>
            <person name="Chavez A."/>
            <person name="Chen L."/>
            <person name="Chu H.-S."/>
            <person name="Claassen K.J."/>
            <person name="Cockrell R."/>
            <person name="Collins M."/>
            <person name="Cooper J.A."/>
            <person name="Cree A."/>
            <person name="Curry S.M."/>
            <person name="Da Y."/>
            <person name="Dao M.D."/>
            <person name="Das B."/>
            <person name="Davila M.-L."/>
            <person name="Davy-Carroll L."/>
            <person name="Denson S."/>
            <person name="Dinh H."/>
            <person name="Ebong V.E."/>
            <person name="Edwards J.R."/>
            <person name="Egan A."/>
            <person name="El-Daye J."/>
            <person name="Escobedo L."/>
            <person name="Fernandez S."/>
            <person name="Fernando P.R."/>
            <person name="Flagg N."/>
            <person name="Forbes L.D."/>
            <person name="Fowler R.G."/>
            <person name="Fu Q."/>
            <person name="Gabisi R.A."/>
            <person name="Ganer J."/>
            <person name="Garbino Pronczuk A."/>
            <person name="Garcia R.M."/>
            <person name="Garner T."/>
            <person name="Garrett T.E."/>
            <person name="Gonzalez D.A."/>
            <person name="Hamid H."/>
            <person name="Hawkins E.S."/>
            <person name="Hirani K."/>
            <person name="Hogues M.E."/>
            <person name="Hollins B."/>
            <person name="Hsiao C.-H."/>
            <person name="Jabil R."/>
            <person name="James M.L."/>
            <person name="Jhangiani S.N."/>
            <person name="Johnson B."/>
            <person name="Johnson Q."/>
            <person name="Joshi V."/>
            <person name="Kalu J.B."/>
            <person name="Kam C."/>
            <person name="Kashfia A."/>
            <person name="Keebler J."/>
            <person name="Kisamo H."/>
            <person name="Kovar C.L."/>
            <person name="Lago L.A."/>
            <person name="Lai C.-Y."/>
            <person name="Laidlaw J."/>
            <person name="Lara F."/>
            <person name="Le T.-K."/>
            <person name="Lee S.L."/>
            <person name="Legall F.H."/>
            <person name="Lemon S.J."/>
            <person name="Lewis L.R."/>
            <person name="Li B."/>
            <person name="Liu Y."/>
            <person name="Liu Y.-S."/>
            <person name="Lopez J."/>
            <person name="Lozado R.J."/>
            <person name="Lu J."/>
            <person name="Madu R.C."/>
            <person name="Maheshwari M."/>
            <person name="Maheshwari R."/>
            <person name="Malloy K."/>
            <person name="Martinez E."/>
            <person name="Mathew T."/>
            <person name="Mercado I.C."/>
            <person name="Mercado C."/>
            <person name="Meyer B."/>
            <person name="Montgomery K."/>
            <person name="Morgan M.B."/>
            <person name="Munidasa M."/>
            <person name="Nazareth L.V."/>
            <person name="Nelson J."/>
            <person name="Ng B.M."/>
            <person name="Nguyen N.B."/>
            <person name="Nguyen P.Q."/>
            <person name="Nguyen T."/>
            <person name="Obregon M."/>
            <person name="Okwuonu G.O."/>
            <person name="Onwere C.G."/>
            <person name="Orozco G."/>
            <person name="Parra A."/>
            <person name="Patel S."/>
            <person name="Patil S."/>
            <person name="Perez A."/>
            <person name="Perez Y."/>
            <person name="Pham C."/>
            <person name="Primus E.L."/>
            <person name="Pu L.-L."/>
            <person name="Puazo M."/>
            <person name="Qin X."/>
            <person name="Quiroz J.B."/>
            <person name="Reese J."/>
            <person name="Richards S."/>
            <person name="Rives C.M."/>
            <person name="Robberts R."/>
            <person name="Ruiz S.J."/>
            <person name="Ruiz M.J."/>
            <person name="Santibanez J."/>
            <person name="Schneider B.W."/>
            <person name="Sisson I."/>
            <person name="Smith M."/>
            <person name="Sodergren E."/>
            <person name="Song X.-Z."/>
            <person name="Song B.B."/>
            <person name="Summersgill H."/>
            <person name="Thelus R."/>
            <person name="Thornton R.D."/>
            <person name="Trejos Z.Y."/>
            <person name="Usmani K."/>
            <person name="Vattathil S."/>
            <person name="Villasana D."/>
            <person name="Walker D.L."/>
            <person name="Wang S."/>
            <person name="Wang K."/>
            <person name="White C.S."/>
            <person name="Williams A.C."/>
            <person name="Williamson J."/>
            <person name="Wilson K."/>
            <person name="Woghiren I.O."/>
            <person name="Woodworth J.R."/>
            <person name="Worley K.C."/>
            <person name="Wright R.A."/>
            <person name="Wu W."/>
            <person name="Young L."/>
            <person name="Zhang L."/>
            <person name="Zhang J."/>
            <person name="Zhu Y."/>
            <person name="Muzny D.M."/>
            <person name="Weinstock G."/>
            <person name="Gibbs R.A."/>
        </authorList>
    </citation>
    <scope>NUCLEOTIDE SEQUENCE [LARGE SCALE GENOMIC DNA]</scope>
    <source>
        <strain evidence="22">LSR1</strain>
    </source>
</reference>
<dbReference type="InterPro" id="IPR001650">
    <property type="entry name" value="Helicase_C-like"/>
</dbReference>
<comment type="cofactor">
    <cofactor evidence="1">
        <name>Mn(2+)</name>
        <dbReference type="ChEBI" id="CHEBI:29035"/>
    </cofactor>
</comment>
<feature type="coiled-coil region" evidence="18">
    <location>
        <begin position="14"/>
        <end position="48"/>
    </location>
</feature>
<evidence type="ECO:0000256" key="17">
    <source>
        <dbReference type="RuleBase" id="RU364117"/>
    </source>
</evidence>
<dbReference type="GO" id="GO:0046872">
    <property type="term" value="F:metal ion binding"/>
    <property type="evidence" value="ECO:0007669"/>
    <property type="project" value="UniProtKB-KW"/>
</dbReference>
<evidence type="ECO:0000256" key="13">
    <source>
        <dbReference type="ARBA" id="ARBA00023235"/>
    </source>
</evidence>
<dbReference type="PROSITE" id="PS51192">
    <property type="entry name" value="HELICASE_ATP_BIND_1"/>
    <property type="match status" value="1"/>
</dbReference>
<dbReference type="EnsemblMetazoa" id="XM_001943117.5">
    <property type="protein sequence ID" value="XP_001943152.1"/>
    <property type="gene ID" value="LOC100169566"/>
</dbReference>
<comment type="catalytic activity">
    <reaction evidence="15 17">
        <text>Couples ATP hydrolysis with the unwinding of duplex DNA by translocating in the 3'-5' direction.</text>
        <dbReference type="EC" id="5.6.2.4"/>
    </reaction>
</comment>
<dbReference type="OMA" id="FKLSTMV"/>
<evidence type="ECO:0000256" key="5">
    <source>
        <dbReference type="ARBA" id="ARBA00005446"/>
    </source>
</evidence>
<accession>A0A8R2A1Z4</accession>
<comment type="cofactor">
    <cofactor evidence="2">
        <name>Mg(2+)</name>
        <dbReference type="ChEBI" id="CHEBI:18420"/>
    </cofactor>
</comment>
<evidence type="ECO:0000259" key="19">
    <source>
        <dbReference type="PROSITE" id="PS51192"/>
    </source>
</evidence>
<dbReference type="PANTHER" id="PTHR13710:SF105">
    <property type="entry name" value="ATP-DEPENDENT DNA HELICASE Q1"/>
    <property type="match status" value="1"/>
</dbReference>
<keyword evidence="13" id="KW-0413">Isomerase</keyword>
<evidence type="ECO:0000259" key="20">
    <source>
        <dbReference type="PROSITE" id="PS51194"/>
    </source>
</evidence>
<dbReference type="Pfam" id="PF16124">
    <property type="entry name" value="RecQ_Zn_bind"/>
    <property type="match status" value="1"/>
</dbReference>
<dbReference type="SUPFAM" id="SSF52540">
    <property type="entry name" value="P-loop containing nucleoside triphosphate hydrolases"/>
    <property type="match status" value="1"/>
</dbReference>
<dbReference type="SMART" id="SM00490">
    <property type="entry name" value="HELICc"/>
    <property type="match status" value="1"/>
</dbReference>
<dbReference type="InterPro" id="IPR014001">
    <property type="entry name" value="Helicase_ATP-bd"/>
</dbReference>
<dbReference type="PROSITE" id="PS51194">
    <property type="entry name" value="HELICASE_CTER"/>
    <property type="match status" value="1"/>
</dbReference>
<dbReference type="PANTHER" id="PTHR13710">
    <property type="entry name" value="DNA HELICASE RECQ FAMILY MEMBER"/>
    <property type="match status" value="1"/>
</dbReference>
<dbReference type="Proteomes" id="UP000007819">
    <property type="component" value="Chromosome A1"/>
</dbReference>
<evidence type="ECO:0000256" key="1">
    <source>
        <dbReference type="ARBA" id="ARBA00001936"/>
    </source>
</evidence>
<keyword evidence="9 17" id="KW-0347">Helicase</keyword>
<dbReference type="GO" id="GO:0005524">
    <property type="term" value="F:ATP binding"/>
    <property type="evidence" value="ECO:0007669"/>
    <property type="project" value="UniProtKB-KW"/>
</dbReference>
<evidence type="ECO:0000256" key="3">
    <source>
        <dbReference type="ARBA" id="ARBA00001947"/>
    </source>
</evidence>
<keyword evidence="6" id="KW-0479">Metal-binding</keyword>
<dbReference type="CDD" id="cd18794">
    <property type="entry name" value="SF2_C_RecQ"/>
    <property type="match status" value="1"/>
</dbReference>
<evidence type="ECO:0000256" key="2">
    <source>
        <dbReference type="ARBA" id="ARBA00001946"/>
    </source>
</evidence>
<name>A0A8R2A1Z4_ACYPI</name>
<keyword evidence="8 17" id="KW-0378">Hydrolase</keyword>
<dbReference type="SMART" id="SM00487">
    <property type="entry name" value="DEXDc"/>
    <property type="match status" value="1"/>
</dbReference>
<evidence type="ECO:0000256" key="12">
    <source>
        <dbReference type="ARBA" id="ARBA00023125"/>
    </source>
</evidence>
<comment type="catalytic activity">
    <reaction evidence="16">
        <text>ATP + H2O = ADP + phosphate + H(+)</text>
        <dbReference type="Rhea" id="RHEA:13065"/>
        <dbReference type="ChEBI" id="CHEBI:15377"/>
        <dbReference type="ChEBI" id="CHEBI:15378"/>
        <dbReference type="ChEBI" id="CHEBI:30616"/>
        <dbReference type="ChEBI" id="CHEBI:43474"/>
        <dbReference type="ChEBI" id="CHEBI:456216"/>
    </reaction>
    <physiologicalReaction direction="left-to-right" evidence="16">
        <dbReference type="Rhea" id="RHEA:13066"/>
    </physiologicalReaction>
</comment>
<evidence type="ECO:0000256" key="15">
    <source>
        <dbReference type="ARBA" id="ARBA00034617"/>
    </source>
</evidence>
<dbReference type="KEGG" id="api:100169566"/>
<dbReference type="InterPro" id="IPR032284">
    <property type="entry name" value="RecQ_Zn-bd"/>
</dbReference>
<dbReference type="Gene3D" id="1.10.10.10">
    <property type="entry name" value="Winged helix-like DNA-binding domain superfamily/Winged helix DNA-binding domain"/>
    <property type="match status" value="1"/>
</dbReference>
<evidence type="ECO:0000256" key="6">
    <source>
        <dbReference type="ARBA" id="ARBA00022723"/>
    </source>
</evidence>
<dbReference type="Gene3D" id="3.40.50.300">
    <property type="entry name" value="P-loop containing nucleotide triphosphate hydrolases"/>
    <property type="match status" value="2"/>
</dbReference>
<dbReference type="InterPro" id="IPR036388">
    <property type="entry name" value="WH-like_DNA-bd_sf"/>
</dbReference>
<dbReference type="GeneID" id="100169566"/>
<dbReference type="InterPro" id="IPR027417">
    <property type="entry name" value="P-loop_NTPase"/>
</dbReference>
<evidence type="ECO:0000256" key="14">
    <source>
        <dbReference type="ARBA" id="ARBA00023242"/>
    </source>
</evidence>
<evidence type="ECO:0000256" key="7">
    <source>
        <dbReference type="ARBA" id="ARBA00022741"/>
    </source>
</evidence>
<dbReference type="InterPro" id="IPR011545">
    <property type="entry name" value="DEAD/DEAH_box_helicase_dom"/>
</dbReference>
<evidence type="ECO:0000313" key="21">
    <source>
        <dbReference type="EnsemblMetazoa" id="XP_001943152.1"/>
    </source>
</evidence>
<dbReference type="EC" id="5.6.2.4" evidence="17"/>
<protein>
    <recommendedName>
        <fullName evidence="17">ATP-dependent DNA helicase</fullName>
        <ecNumber evidence="17">5.6.2.4</ecNumber>
    </recommendedName>
</protein>
<comment type="cofactor">
    <cofactor evidence="3">
        <name>Zn(2+)</name>
        <dbReference type="ChEBI" id="CHEBI:29105"/>
    </cofactor>
</comment>
<dbReference type="GO" id="GO:0005634">
    <property type="term" value="C:nucleus"/>
    <property type="evidence" value="ECO:0007669"/>
    <property type="project" value="UniProtKB-SubCell"/>
</dbReference>
<keyword evidence="14 17" id="KW-0539">Nucleus</keyword>
<organism evidence="21 22">
    <name type="scientific">Acyrthosiphon pisum</name>
    <name type="common">Pea aphid</name>
    <dbReference type="NCBI Taxonomy" id="7029"/>
    <lineage>
        <taxon>Eukaryota</taxon>
        <taxon>Metazoa</taxon>
        <taxon>Ecdysozoa</taxon>
        <taxon>Arthropoda</taxon>
        <taxon>Hexapoda</taxon>
        <taxon>Insecta</taxon>
        <taxon>Pterygota</taxon>
        <taxon>Neoptera</taxon>
        <taxon>Paraneoptera</taxon>
        <taxon>Hemiptera</taxon>
        <taxon>Sternorrhyncha</taxon>
        <taxon>Aphidomorpha</taxon>
        <taxon>Aphidoidea</taxon>
        <taxon>Aphididae</taxon>
        <taxon>Macrosiphini</taxon>
        <taxon>Acyrthosiphon</taxon>
    </lineage>
</organism>
<keyword evidence="22" id="KW-1185">Reference proteome</keyword>
<dbReference type="CDD" id="cd18015">
    <property type="entry name" value="DEXHc_RecQ1"/>
    <property type="match status" value="1"/>
</dbReference>
<evidence type="ECO:0000256" key="11">
    <source>
        <dbReference type="ARBA" id="ARBA00022840"/>
    </source>
</evidence>
<sequence length="599" mass="68789">MEVDEEGNSHKDKLSKIEQELKEINVKVIKLQKRKAELLEQKDKLKQLSYQKQTNSISDHNKWIHTDFPWHERVKDTLKTVFKLDSFRSQQLAAINITLSKHDAILIMPTGGGKSLCYQLPALIDQGFTLVVSPMVSLMEDQIIQIQKLDVNAKMISSYSSKEDVKLLFQMMTDIKSGLKLVYCTPERIVKSKTFMNKLQKAHSLKYLSRIAIDEVHCCTTWGHDFRPDYTHLTIFKPMFPDIPILGLTATASSKVIVDTQKLLQIQGCALLKASFNRPNLYYEVKWKPEGKKCVDELASLLKNKFKNQSGIIYTTSIKDCESLRKDLKEHGCRVGSYHAQLEGPLRSKVHRKWLNDEYQAVVATIAFGLGIDKPNVRFVIHHTLSKSIENFYQESGRAGRDGKPSTCLLYYKLSDVFKLSTMVFTTQTGLPNLYSIIKYCLNVKECRRKLISTHFDESWESIDCDAMCDNCCNPKTVKSICINKYCLDVYSILNAAVENETKFTAQMLLDTWYGKGNKKVLLLDVQSPLFSRTRAEMILGELIVQGYLMEDFHFTPYSTISYMKKGPNQYKVTKENKIFMETSHEQTSEPVLKKFKSK</sequence>
<evidence type="ECO:0000256" key="16">
    <source>
        <dbReference type="ARBA" id="ARBA00048778"/>
    </source>
</evidence>
<evidence type="ECO:0000313" key="22">
    <source>
        <dbReference type="Proteomes" id="UP000007819"/>
    </source>
</evidence>
<keyword evidence="12" id="KW-0238">DNA-binding</keyword>
<dbReference type="NCBIfam" id="TIGR00614">
    <property type="entry name" value="recQ_fam"/>
    <property type="match status" value="1"/>
</dbReference>
<dbReference type="GO" id="GO:0005737">
    <property type="term" value="C:cytoplasm"/>
    <property type="evidence" value="ECO:0007669"/>
    <property type="project" value="TreeGrafter"/>
</dbReference>
<keyword evidence="10" id="KW-0862">Zinc</keyword>
<evidence type="ECO:0000256" key="10">
    <source>
        <dbReference type="ARBA" id="ARBA00022833"/>
    </source>
</evidence>
<keyword evidence="18" id="KW-0175">Coiled coil</keyword>
<proteinExistence type="inferred from homology"/>
<reference evidence="21" key="2">
    <citation type="submission" date="2022-06" db="UniProtKB">
        <authorList>
            <consortium name="EnsemblMetazoa"/>
        </authorList>
    </citation>
    <scope>IDENTIFICATION</scope>
</reference>
<dbReference type="GO" id="GO:0016787">
    <property type="term" value="F:hydrolase activity"/>
    <property type="evidence" value="ECO:0007669"/>
    <property type="project" value="UniProtKB-KW"/>
</dbReference>
<dbReference type="RefSeq" id="XP_001943152.1">
    <property type="nucleotide sequence ID" value="XM_001943117.4"/>
</dbReference>
<dbReference type="GO" id="GO:0043138">
    <property type="term" value="F:3'-5' DNA helicase activity"/>
    <property type="evidence" value="ECO:0007669"/>
    <property type="project" value="UniProtKB-EC"/>
</dbReference>
<evidence type="ECO:0000256" key="8">
    <source>
        <dbReference type="ARBA" id="ARBA00022801"/>
    </source>
</evidence>
<dbReference type="GO" id="GO:0005694">
    <property type="term" value="C:chromosome"/>
    <property type="evidence" value="ECO:0007669"/>
    <property type="project" value="TreeGrafter"/>
</dbReference>
<dbReference type="FunFam" id="3.40.50.300:FF:000752">
    <property type="entry name" value="ATP-dependent DNA helicase"/>
    <property type="match status" value="1"/>
</dbReference>
<comment type="similarity">
    <text evidence="5 17">Belongs to the helicase family. RecQ subfamily.</text>
</comment>